<evidence type="ECO:0000313" key="1">
    <source>
        <dbReference type="EMBL" id="CAG8829861.1"/>
    </source>
</evidence>
<gene>
    <name evidence="1" type="ORF">RPERSI_LOCUS27613</name>
</gene>
<dbReference type="EMBL" id="CAJVQC010098040">
    <property type="protein sequence ID" value="CAG8829861.1"/>
    <property type="molecule type" value="Genomic_DNA"/>
</dbReference>
<dbReference type="Proteomes" id="UP000789920">
    <property type="component" value="Unassembled WGS sequence"/>
</dbReference>
<evidence type="ECO:0000313" key="2">
    <source>
        <dbReference type="Proteomes" id="UP000789920"/>
    </source>
</evidence>
<proteinExistence type="predicted"/>
<comment type="caution">
    <text evidence="1">The sequence shown here is derived from an EMBL/GenBank/DDBJ whole genome shotgun (WGS) entry which is preliminary data.</text>
</comment>
<name>A0ACA9S873_9GLOM</name>
<organism evidence="1 2">
    <name type="scientific">Racocetra persica</name>
    <dbReference type="NCBI Taxonomy" id="160502"/>
    <lineage>
        <taxon>Eukaryota</taxon>
        <taxon>Fungi</taxon>
        <taxon>Fungi incertae sedis</taxon>
        <taxon>Mucoromycota</taxon>
        <taxon>Glomeromycotina</taxon>
        <taxon>Glomeromycetes</taxon>
        <taxon>Diversisporales</taxon>
        <taxon>Gigasporaceae</taxon>
        <taxon>Racocetra</taxon>
    </lineage>
</organism>
<accession>A0ACA9S873</accession>
<reference evidence="1" key="1">
    <citation type="submission" date="2021-06" db="EMBL/GenBank/DDBJ databases">
        <authorList>
            <person name="Kallberg Y."/>
            <person name="Tangrot J."/>
            <person name="Rosling A."/>
        </authorList>
    </citation>
    <scope>NUCLEOTIDE SEQUENCE</scope>
    <source>
        <strain evidence="1">MA461A</strain>
    </source>
</reference>
<feature type="non-terminal residue" evidence="1">
    <location>
        <position position="1"/>
    </location>
</feature>
<sequence>IFAYLNSHNFNLSIDQCRASLKVKNLLPDQLKTCEDVYLNGTILFRPFNTNIQYLVKSGILAVDDGTLRFSAPLTMRSFSQQYYGSHNSTEITPSSLYHFIVKTFTAICNTQSGKILRETLGFGIDGNLLEQTWQKEFYRVGTQVLGRIYFLSCDIGAVFGCDGQIDFYVDGLDWAIELLRDGEHMTEHSNRFKLTGEYKEIVKYAKSVAIIDIRSESKKVRNLRKDFIYVSFSEHYDAFKIESLGEET</sequence>
<feature type="non-terminal residue" evidence="1">
    <location>
        <position position="249"/>
    </location>
</feature>
<keyword evidence="2" id="KW-1185">Reference proteome</keyword>
<protein>
    <submittedName>
        <fullName evidence="1">34224_t:CDS:1</fullName>
    </submittedName>
</protein>